<protein>
    <recommendedName>
        <fullName evidence="5">DUF3187 family protein</fullName>
    </recommendedName>
</protein>
<evidence type="ECO:0000313" key="3">
    <source>
        <dbReference type="EMBL" id="MDO9710819.1"/>
    </source>
</evidence>
<evidence type="ECO:0000256" key="2">
    <source>
        <dbReference type="SAM" id="SignalP"/>
    </source>
</evidence>
<dbReference type="RefSeq" id="WP_305105677.1">
    <property type="nucleotide sequence ID" value="NZ_JAUTWS010000021.1"/>
</dbReference>
<accession>A0ABT9E3V6</accession>
<sequence length="343" mass="37250">MPCSIVAGAGRLAALSALALLLLPPPPAEARTHSRQLRATRAASVASRQARADALAPPEDPSNGVGIAPTAPVPAEATPAPWSLDLLLPLLWNSDAEQAASGIASPELTPEGRLTWSRRLEAHPVRLSALLDASTDRFVRARDADADLLYGRLRAQYESGADDQEWQPFLSYVPTFTFAPTYARRLDTWHDLALGASKSWEWDGALHRVAPGADTDSQAAWSVAVNGAVQRRARDGGPPSVALLLNPSVTWAISAAWNASLELDVTRRWFDRYDGQGRRDWLLTPILTVEFQPPEGWLPPQDSGLGAPVLDLQVFLTRQHSSAAEGRFQQWGAGPILRTAWKF</sequence>
<feature type="signal peptide" evidence="2">
    <location>
        <begin position="1"/>
        <end position="30"/>
    </location>
</feature>
<evidence type="ECO:0000256" key="1">
    <source>
        <dbReference type="SAM" id="MobiDB-lite"/>
    </source>
</evidence>
<keyword evidence="2" id="KW-0732">Signal</keyword>
<feature type="region of interest" description="Disordered" evidence="1">
    <location>
        <begin position="48"/>
        <end position="72"/>
    </location>
</feature>
<feature type="chain" id="PRO_5045645071" description="DUF3187 family protein" evidence="2">
    <location>
        <begin position="31"/>
        <end position="343"/>
    </location>
</feature>
<proteinExistence type="predicted"/>
<reference evidence="3 4" key="1">
    <citation type="submission" date="2023-08" db="EMBL/GenBank/DDBJ databases">
        <title>The draft genome sequence of Paracraurococcus sp. LOR1-02.</title>
        <authorList>
            <person name="Kingkaew E."/>
            <person name="Tanasupawat S."/>
        </authorList>
    </citation>
    <scope>NUCLEOTIDE SEQUENCE [LARGE SCALE GENOMIC DNA]</scope>
    <source>
        <strain evidence="3 4">LOR1-02</strain>
    </source>
</reference>
<comment type="caution">
    <text evidence="3">The sequence shown here is derived from an EMBL/GenBank/DDBJ whole genome shotgun (WGS) entry which is preliminary data.</text>
</comment>
<organism evidence="3 4">
    <name type="scientific">Paracraurococcus lichenis</name>
    <dbReference type="NCBI Taxonomy" id="3064888"/>
    <lineage>
        <taxon>Bacteria</taxon>
        <taxon>Pseudomonadati</taxon>
        <taxon>Pseudomonadota</taxon>
        <taxon>Alphaproteobacteria</taxon>
        <taxon>Acetobacterales</taxon>
        <taxon>Roseomonadaceae</taxon>
        <taxon>Paracraurococcus</taxon>
    </lineage>
</organism>
<evidence type="ECO:0000313" key="4">
    <source>
        <dbReference type="Proteomes" id="UP001243009"/>
    </source>
</evidence>
<keyword evidence="4" id="KW-1185">Reference proteome</keyword>
<name>A0ABT9E3V6_9PROT</name>
<dbReference type="Proteomes" id="UP001243009">
    <property type="component" value="Unassembled WGS sequence"/>
</dbReference>
<evidence type="ECO:0008006" key="5">
    <source>
        <dbReference type="Google" id="ProtNLM"/>
    </source>
</evidence>
<gene>
    <name evidence="3" type="ORF">Q7A36_20885</name>
</gene>
<dbReference type="EMBL" id="JAUTWS010000021">
    <property type="protein sequence ID" value="MDO9710819.1"/>
    <property type="molecule type" value="Genomic_DNA"/>
</dbReference>